<name>A0A0A8YIX2_ARUDO</name>
<protein>
    <submittedName>
        <fullName evidence="1">Uncharacterized protein</fullName>
    </submittedName>
</protein>
<dbReference type="EMBL" id="GBRH01272410">
    <property type="protein sequence ID" value="JAD25485.1"/>
    <property type="molecule type" value="Transcribed_RNA"/>
</dbReference>
<sequence length="23" mass="2571">MSAIVRFIQCQCTYSPCCVDSES</sequence>
<reference evidence="1" key="1">
    <citation type="submission" date="2014-09" db="EMBL/GenBank/DDBJ databases">
        <authorList>
            <person name="Magalhaes I.L.F."/>
            <person name="Oliveira U."/>
            <person name="Santos F.R."/>
            <person name="Vidigal T.H.D.A."/>
            <person name="Brescovit A.D."/>
            <person name="Santos A.J."/>
        </authorList>
    </citation>
    <scope>NUCLEOTIDE SEQUENCE</scope>
    <source>
        <tissue evidence="1">Shoot tissue taken approximately 20 cm above the soil surface</tissue>
    </source>
</reference>
<evidence type="ECO:0000313" key="1">
    <source>
        <dbReference type="EMBL" id="JAD25485.1"/>
    </source>
</evidence>
<accession>A0A0A8YIX2</accession>
<dbReference type="AlphaFoldDB" id="A0A0A8YIX2"/>
<proteinExistence type="predicted"/>
<organism evidence="1">
    <name type="scientific">Arundo donax</name>
    <name type="common">Giant reed</name>
    <name type="synonym">Donax arundinaceus</name>
    <dbReference type="NCBI Taxonomy" id="35708"/>
    <lineage>
        <taxon>Eukaryota</taxon>
        <taxon>Viridiplantae</taxon>
        <taxon>Streptophyta</taxon>
        <taxon>Embryophyta</taxon>
        <taxon>Tracheophyta</taxon>
        <taxon>Spermatophyta</taxon>
        <taxon>Magnoliopsida</taxon>
        <taxon>Liliopsida</taxon>
        <taxon>Poales</taxon>
        <taxon>Poaceae</taxon>
        <taxon>PACMAD clade</taxon>
        <taxon>Arundinoideae</taxon>
        <taxon>Arundineae</taxon>
        <taxon>Arundo</taxon>
    </lineage>
</organism>
<reference evidence="1" key="2">
    <citation type="journal article" date="2015" name="Data Brief">
        <title>Shoot transcriptome of the giant reed, Arundo donax.</title>
        <authorList>
            <person name="Barrero R.A."/>
            <person name="Guerrero F.D."/>
            <person name="Moolhuijzen P."/>
            <person name="Goolsby J.A."/>
            <person name="Tidwell J."/>
            <person name="Bellgard S.E."/>
            <person name="Bellgard M.I."/>
        </authorList>
    </citation>
    <scope>NUCLEOTIDE SEQUENCE</scope>
    <source>
        <tissue evidence="1">Shoot tissue taken approximately 20 cm above the soil surface</tissue>
    </source>
</reference>